<name>A0A157RUY7_9BORD</name>
<dbReference type="SUPFAM" id="SSF48498">
    <property type="entry name" value="Tetracyclin repressor-like, C-terminal domain"/>
    <property type="match status" value="1"/>
</dbReference>
<feature type="domain" description="HTH tetR-type" evidence="5">
    <location>
        <begin position="12"/>
        <end position="72"/>
    </location>
</feature>
<dbReference type="Pfam" id="PF00440">
    <property type="entry name" value="TetR_N"/>
    <property type="match status" value="1"/>
</dbReference>
<evidence type="ECO:0000256" key="4">
    <source>
        <dbReference type="PROSITE-ProRule" id="PRU00335"/>
    </source>
</evidence>
<dbReference type="Proteomes" id="UP000076825">
    <property type="component" value="Chromosome 1"/>
</dbReference>
<proteinExistence type="predicted"/>
<dbReference type="Gene3D" id="1.10.357.10">
    <property type="entry name" value="Tetracycline Repressor, domain 2"/>
    <property type="match status" value="1"/>
</dbReference>
<gene>
    <name evidence="6" type="primary">ethR</name>
    <name evidence="6" type="ORF">SAMEA3906487_01606</name>
</gene>
<keyword evidence="3" id="KW-0804">Transcription</keyword>
<evidence type="ECO:0000259" key="5">
    <source>
        <dbReference type="PROSITE" id="PS50977"/>
    </source>
</evidence>
<dbReference type="STRING" id="123899.SAMEA3906487_01606"/>
<evidence type="ECO:0000256" key="2">
    <source>
        <dbReference type="ARBA" id="ARBA00023125"/>
    </source>
</evidence>
<keyword evidence="7" id="KW-1185">Reference proteome</keyword>
<dbReference type="AlphaFoldDB" id="A0A157RUY7"/>
<organism evidence="6 7">
    <name type="scientific">Bordetella trematum</name>
    <dbReference type="NCBI Taxonomy" id="123899"/>
    <lineage>
        <taxon>Bacteria</taxon>
        <taxon>Pseudomonadati</taxon>
        <taxon>Pseudomonadota</taxon>
        <taxon>Betaproteobacteria</taxon>
        <taxon>Burkholderiales</taxon>
        <taxon>Alcaligenaceae</taxon>
        <taxon>Bordetella</taxon>
    </lineage>
</organism>
<accession>A0A157RUY7</accession>
<keyword evidence="1" id="KW-0805">Transcription regulation</keyword>
<dbReference type="InterPro" id="IPR050109">
    <property type="entry name" value="HTH-type_TetR-like_transc_reg"/>
</dbReference>
<dbReference type="SUPFAM" id="SSF46689">
    <property type="entry name" value="Homeodomain-like"/>
    <property type="match status" value="1"/>
</dbReference>
<evidence type="ECO:0000313" key="6">
    <source>
        <dbReference type="EMBL" id="SAI68989.1"/>
    </source>
</evidence>
<dbReference type="PATRIC" id="fig|123899.6.peg.1587"/>
<dbReference type="InterPro" id="IPR009057">
    <property type="entry name" value="Homeodomain-like_sf"/>
</dbReference>
<dbReference type="PANTHER" id="PTHR30055:SF234">
    <property type="entry name" value="HTH-TYPE TRANSCRIPTIONAL REGULATOR BETI"/>
    <property type="match status" value="1"/>
</dbReference>
<dbReference type="eggNOG" id="COG1309">
    <property type="taxonomic scope" value="Bacteria"/>
</dbReference>
<reference evidence="6 7" key="1">
    <citation type="submission" date="2016-04" db="EMBL/GenBank/DDBJ databases">
        <authorList>
            <consortium name="Pathogen Informatics"/>
        </authorList>
    </citation>
    <scope>NUCLEOTIDE SEQUENCE [LARGE SCALE GENOMIC DNA]</scope>
    <source>
        <strain evidence="6 7">H044680328</strain>
    </source>
</reference>
<dbReference type="PRINTS" id="PR00455">
    <property type="entry name" value="HTHTETR"/>
</dbReference>
<keyword evidence="2 4" id="KW-0238">DNA-binding</keyword>
<feature type="DNA-binding region" description="H-T-H motif" evidence="4">
    <location>
        <begin position="35"/>
        <end position="54"/>
    </location>
</feature>
<dbReference type="EMBL" id="LT546645">
    <property type="protein sequence ID" value="SAI68989.1"/>
    <property type="molecule type" value="Genomic_DNA"/>
</dbReference>
<dbReference type="GO" id="GO:0000976">
    <property type="term" value="F:transcription cis-regulatory region binding"/>
    <property type="evidence" value="ECO:0007669"/>
    <property type="project" value="TreeGrafter"/>
</dbReference>
<dbReference type="KEGG" id="btrm:SAMEA390648701606"/>
<protein>
    <submittedName>
        <fullName evidence="6">TetR family transcriptional regulator</fullName>
    </submittedName>
</protein>
<dbReference type="GO" id="GO:0003700">
    <property type="term" value="F:DNA-binding transcription factor activity"/>
    <property type="evidence" value="ECO:0007669"/>
    <property type="project" value="TreeGrafter"/>
</dbReference>
<dbReference type="FunFam" id="1.10.10.60:FF:000141">
    <property type="entry name" value="TetR family transcriptional regulator"/>
    <property type="match status" value="1"/>
</dbReference>
<evidence type="ECO:0000313" key="7">
    <source>
        <dbReference type="Proteomes" id="UP000076825"/>
    </source>
</evidence>
<dbReference type="InterPro" id="IPR001647">
    <property type="entry name" value="HTH_TetR"/>
</dbReference>
<evidence type="ECO:0000256" key="1">
    <source>
        <dbReference type="ARBA" id="ARBA00023015"/>
    </source>
</evidence>
<evidence type="ECO:0000256" key="3">
    <source>
        <dbReference type="ARBA" id="ARBA00023163"/>
    </source>
</evidence>
<dbReference type="GeneID" id="56591103"/>
<dbReference type="PANTHER" id="PTHR30055">
    <property type="entry name" value="HTH-TYPE TRANSCRIPTIONAL REGULATOR RUTR"/>
    <property type="match status" value="1"/>
</dbReference>
<dbReference type="RefSeq" id="WP_025513702.1">
    <property type="nucleotide sequence ID" value="NZ_CP016340.1"/>
</dbReference>
<dbReference type="PROSITE" id="PS50977">
    <property type="entry name" value="HTH_TETR_2"/>
    <property type="match status" value="1"/>
</dbReference>
<sequence>MPASAVRPQRRAEIPAHLQHIARQLFATQGYAAVTMEQIAARAGVSKRTLYKHFPVKEALLAQLLEAELAQDLAQRDLRIDAQAGFRRGVAGLLQASADWCESHREVLLPYIRHKFASFDPGATDDENGLVSVWAALIAAAQARGELRAHCPPGQLAIYFHYLYLGALMRWLTTDALDLRQEFEAVLALFVEGAA</sequence>
<dbReference type="InterPro" id="IPR036271">
    <property type="entry name" value="Tet_transcr_reg_TetR-rel_C_sf"/>
</dbReference>